<accession>A0A5J5AZ19</accession>
<keyword evidence="3" id="KW-1185">Reference proteome</keyword>
<feature type="transmembrane region" description="Helical" evidence="1">
    <location>
        <begin position="28"/>
        <end position="61"/>
    </location>
</feature>
<gene>
    <name evidence="2" type="ORF">F0562_029821</name>
</gene>
<keyword evidence="1" id="KW-0812">Transmembrane</keyword>
<name>A0A5J5AZ19_9ASTE</name>
<reference evidence="2 3" key="1">
    <citation type="submission" date="2019-09" db="EMBL/GenBank/DDBJ databases">
        <title>A chromosome-level genome assembly of the Chinese tupelo Nyssa sinensis.</title>
        <authorList>
            <person name="Yang X."/>
            <person name="Kang M."/>
            <person name="Yang Y."/>
            <person name="Xiong H."/>
            <person name="Wang M."/>
            <person name="Zhang Z."/>
            <person name="Wang Z."/>
            <person name="Wu H."/>
            <person name="Ma T."/>
            <person name="Liu J."/>
            <person name="Xi Z."/>
        </authorList>
    </citation>
    <scope>NUCLEOTIDE SEQUENCE [LARGE SCALE GENOMIC DNA]</scope>
    <source>
        <strain evidence="2">J267</strain>
        <tissue evidence="2">Leaf</tissue>
    </source>
</reference>
<proteinExistence type="predicted"/>
<evidence type="ECO:0000256" key="1">
    <source>
        <dbReference type="SAM" id="Phobius"/>
    </source>
</evidence>
<sequence>MMKNSGFVKGTLKPEEGALLFPPSATSFIHLLSLFLCIRLFISFFLSFFASFISVLFCCCFSKLKVV</sequence>
<keyword evidence="1" id="KW-0472">Membrane</keyword>
<dbReference type="AlphaFoldDB" id="A0A5J5AZ19"/>
<organism evidence="2 3">
    <name type="scientific">Nyssa sinensis</name>
    <dbReference type="NCBI Taxonomy" id="561372"/>
    <lineage>
        <taxon>Eukaryota</taxon>
        <taxon>Viridiplantae</taxon>
        <taxon>Streptophyta</taxon>
        <taxon>Embryophyta</taxon>
        <taxon>Tracheophyta</taxon>
        <taxon>Spermatophyta</taxon>
        <taxon>Magnoliopsida</taxon>
        <taxon>eudicotyledons</taxon>
        <taxon>Gunneridae</taxon>
        <taxon>Pentapetalae</taxon>
        <taxon>asterids</taxon>
        <taxon>Cornales</taxon>
        <taxon>Nyssaceae</taxon>
        <taxon>Nyssa</taxon>
    </lineage>
</organism>
<keyword evidence="1" id="KW-1133">Transmembrane helix</keyword>
<evidence type="ECO:0000313" key="3">
    <source>
        <dbReference type="Proteomes" id="UP000325577"/>
    </source>
</evidence>
<evidence type="ECO:0000313" key="2">
    <source>
        <dbReference type="EMBL" id="KAA8534737.1"/>
    </source>
</evidence>
<protein>
    <submittedName>
        <fullName evidence="2">Uncharacterized protein</fullName>
    </submittedName>
</protein>
<dbReference type="EMBL" id="CM018040">
    <property type="protein sequence ID" value="KAA8534737.1"/>
    <property type="molecule type" value="Genomic_DNA"/>
</dbReference>
<dbReference type="Proteomes" id="UP000325577">
    <property type="component" value="Linkage Group LG17"/>
</dbReference>